<evidence type="ECO:0000313" key="2">
    <source>
        <dbReference type="Proteomes" id="UP000009026"/>
    </source>
</evidence>
<dbReference type="Gene3D" id="3.40.50.450">
    <property type="match status" value="1"/>
</dbReference>
<dbReference type="Pfam" id="PF18306">
    <property type="entry name" value="LDcluster4"/>
    <property type="match status" value="1"/>
</dbReference>
<keyword evidence="2" id="KW-1185">Reference proteome</keyword>
<organism evidence="1 2">
    <name type="scientific">Pseudomyxococcus hansupus</name>
    <dbReference type="NCBI Taxonomy" id="1297742"/>
    <lineage>
        <taxon>Bacteria</taxon>
        <taxon>Pseudomonadati</taxon>
        <taxon>Myxococcota</taxon>
        <taxon>Myxococcia</taxon>
        <taxon>Myxococcales</taxon>
        <taxon>Cystobacterineae</taxon>
        <taxon>Myxococcaceae</taxon>
        <taxon>Pseudomyxococcus</taxon>
    </lineage>
</organism>
<dbReference type="eggNOG" id="COG1611">
    <property type="taxonomic scope" value="Bacteria"/>
</dbReference>
<dbReference type="Proteomes" id="UP000009026">
    <property type="component" value="Chromosome"/>
</dbReference>
<dbReference type="InterPro" id="IPR041164">
    <property type="entry name" value="LDcluster4"/>
</dbReference>
<proteinExistence type="predicted"/>
<dbReference type="PATRIC" id="fig|1297742.4.peg.2371"/>
<gene>
    <name evidence="1" type="ORF">A176_002351</name>
</gene>
<protein>
    <submittedName>
        <fullName evidence="1">Putative molybdenum cofactor carrier protein</fullName>
    </submittedName>
</protein>
<reference evidence="1 2" key="1">
    <citation type="journal article" date="2016" name="PLoS ONE">
        <title>Complete Genome Sequence and Comparative Genomics of a Novel Myxobacterium Myxococcus hansupus.</title>
        <authorList>
            <person name="Sharma G."/>
            <person name="Narwani T."/>
            <person name="Subramanian S."/>
        </authorList>
    </citation>
    <scope>NUCLEOTIDE SEQUENCE [LARGE SCALE GENOMIC DNA]</scope>
    <source>
        <strain evidence="2">mixupus</strain>
    </source>
</reference>
<sequence length="183" mass="19917">MRKQRRIIGVFGSGKEDHAERVIPLVRWIAEAGFDLLTGAGSGVMRTAADAFVQVEYRHGISIGIVPGTVTGREYKPRSGYPNPNVELPIYTHLPLSGEQGTDPLSRNHINVLTPHALVSLPGGAGTVAEAALALRYGKPVILYGPPESFRRFPAELERTDSLERVAEFLRAAVRDPLRLAAQ</sequence>
<dbReference type="KEGG" id="mym:A176_002351"/>
<accession>A0A0H4WRM1</accession>
<dbReference type="OrthoDB" id="9019599at2"/>
<dbReference type="STRING" id="1297742.A176_002351"/>
<dbReference type="EMBL" id="CP012109">
    <property type="protein sequence ID" value="AKQ65439.1"/>
    <property type="molecule type" value="Genomic_DNA"/>
</dbReference>
<dbReference type="SUPFAM" id="SSF102405">
    <property type="entry name" value="MCP/YpsA-like"/>
    <property type="match status" value="1"/>
</dbReference>
<name>A0A0H4WRM1_9BACT</name>
<dbReference type="AlphaFoldDB" id="A0A0H4WRM1"/>
<evidence type="ECO:0000313" key="1">
    <source>
        <dbReference type="EMBL" id="AKQ65439.1"/>
    </source>
</evidence>
<dbReference type="RefSeq" id="WP_002636612.1">
    <property type="nucleotide sequence ID" value="NZ_CP012109.1"/>
</dbReference>